<name>A0A6J4QU96_9ACTN</name>
<dbReference type="AlphaFoldDB" id="A0A6J4QU96"/>
<organism evidence="1">
    <name type="scientific">uncultured Rubrobacteraceae bacterium</name>
    <dbReference type="NCBI Taxonomy" id="349277"/>
    <lineage>
        <taxon>Bacteria</taxon>
        <taxon>Bacillati</taxon>
        <taxon>Actinomycetota</taxon>
        <taxon>Rubrobacteria</taxon>
        <taxon>Rubrobacterales</taxon>
        <taxon>Rubrobacteraceae</taxon>
        <taxon>environmental samples</taxon>
    </lineage>
</organism>
<evidence type="ECO:0008006" key="2">
    <source>
        <dbReference type="Google" id="ProtNLM"/>
    </source>
</evidence>
<protein>
    <recommendedName>
        <fullName evidence="2">DUF309 domain-containing protein</fullName>
    </recommendedName>
</protein>
<dbReference type="InterPro" id="IPR023203">
    <property type="entry name" value="TTHA0068_sf"/>
</dbReference>
<dbReference type="EMBL" id="CADCVG010000026">
    <property type="protein sequence ID" value="CAA9447685.1"/>
    <property type="molecule type" value="Genomic_DNA"/>
</dbReference>
<accession>A0A6J4QU96</accession>
<dbReference type="Pfam" id="PF03745">
    <property type="entry name" value="DUF309"/>
    <property type="match status" value="1"/>
</dbReference>
<proteinExistence type="predicted"/>
<gene>
    <name evidence="1" type="ORF">AVDCRST_MAG14-569</name>
</gene>
<reference evidence="1" key="1">
    <citation type="submission" date="2020-02" db="EMBL/GenBank/DDBJ databases">
        <authorList>
            <person name="Meier V. D."/>
        </authorList>
    </citation>
    <scope>NUCLEOTIDE SEQUENCE</scope>
    <source>
        <strain evidence="1">AVDCRST_MAG14</strain>
    </source>
</reference>
<dbReference type="PANTHER" id="PTHR34796">
    <property type="entry name" value="EXPRESSED PROTEIN"/>
    <property type="match status" value="1"/>
</dbReference>
<dbReference type="Gene3D" id="1.10.3450.10">
    <property type="entry name" value="TTHA0068-like"/>
    <property type="match status" value="1"/>
</dbReference>
<dbReference type="InterPro" id="IPR005500">
    <property type="entry name" value="DUF309"/>
</dbReference>
<sequence length="139" mass="16211">MAAAAEEPLRAEPDREAPEGLPELVLKGIEEFNKGEFYECHEYLEEAWMQEPKRVRFLYQGILQVGVGFYHLQNGNWRGATGLLRNGTIRLKEFEPEALSIDVSRLVRRCMLCLEELEDLGRERVREFDQSMIPRVEWA</sequence>
<dbReference type="SUPFAM" id="SSF140663">
    <property type="entry name" value="TTHA0068-like"/>
    <property type="match status" value="1"/>
</dbReference>
<evidence type="ECO:0000313" key="1">
    <source>
        <dbReference type="EMBL" id="CAA9447685.1"/>
    </source>
</evidence>
<dbReference type="PANTHER" id="PTHR34796:SF1">
    <property type="entry name" value="EXPRESSED PROTEIN"/>
    <property type="match status" value="1"/>
</dbReference>